<keyword evidence="1" id="KW-0732">Signal</keyword>
<accession>A0ABW7GVZ2</accession>
<comment type="caution">
    <text evidence="2">The sequence shown here is derived from an EMBL/GenBank/DDBJ whole genome shotgun (WGS) entry which is preliminary data.</text>
</comment>
<dbReference type="EMBL" id="JBIGIB010000001">
    <property type="protein sequence ID" value="MFG6466007.1"/>
    <property type="molecule type" value="Genomic_DNA"/>
</dbReference>
<reference evidence="2 3" key="1">
    <citation type="submission" date="2024-08" db="EMBL/GenBank/DDBJ databases">
        <authorList>
            <person name="Lu H."/>
        </authorList>
    </citation>
    <scope>NUCLEOTIDE SEQUENCE [LARGE SCALE GENOMIC DNA]</scope>
    <source>
        <strain evidence="2 3">BYS87W</strain>
    </source>
</reference>
<keyword evidence="3" id="KW-1185">Reference proteome</keyword>
<proteinExistence type="predicted"/>
<organism evidence="2 3">
    <name type="scientific">Pelomonas baiyunensis</name>
    <dbReference type="NCBI Taxonomy" id="3299026"/>
    <lineage>
        <taxon>Bacteria</taxon>
        <taxon>Pseudomonadati</taxon>
        <taxon>Pseudomonadota</taxon>
        <taxon>Betaproteobacteria</taxon>
        <taxon>Burkholderiales</taxon>
        <taxon>Sphaerotilaceae</taxon>
        <taxon>Roseateles</taxon>
    </lineage>
</organism>
<protein>
    <submittedName>
        <fullName evidence="2">Uncharacterized protein</fullName>
    </submittedName>
</protein>
<sequence length="297" mass="32402">MSFFGQWAMRHGAAVALSLIAMAVHAQNRIAPAYDSDLTKRTKVLGVAVAAGARVEVFSRGLLMKVSKDNQIYVPTDAPLLSDAIFEGIKAELDLEGRYEVRRIAMEPAAARAYSEAVVSEMSRGSRVSGVWNKLLMPYYETCGCDALLVIGDGLAYNELVDAGASFGPSFSGRGGLAGMGAPEKAQFRVGLFFWLADPAKRDGVRQYNKSNIPDYSDDVGALWPGKDGTIAPPYWERMAEYLKRQTPLYQESLHYIGLRPSCALPYFEASATLQARGYAPPQLLEDTDPSRCVVAK</sequence>
<dbReference type="RefSeq" id="WP_394382025.1">
    <property type="nucleotide sequence ID" value="NZ_JBIGIB010000001.1"/>
</dbReference>
<gene>
    <name evidence="2" type="ORF">ACG01O_05255</name>
</gene>
<evidence type="ECO:0000313" key="2">
    <source>
        <dbReference type="EMBL" id="MFG6466007.1"/>
    </source>
</evidence>
<feature type="chain" id="PRO_5046441545" evidence="1">
    <location>
        <begin position="27"/>
        <end position="297"/>
    </location>
</feature>
<evidence type="ECO:0000313" key="3">
    <source>
        <dbReference type="Proteomes" id="UP001606303"/>
    </source>
</evidence>
<dbReference type="Proteomes" id="UP001606303">
    <property type="component" value="Unassembled WGS sequence"/>
</dbReference>
<feature type="signal peptide" evidence="1">
    <location>
        <begin position="1"/>
        <end position="26"/>
    </location>
</feature>
<name>A0ABW7GVZ2_9BURK</name>
<evidence type="ECO:0000256" key="1">
    <source>
        <dbReference type="SAM" id="SignalP"/>
    </source>
</evidence>